<feature type="region of interest" description="Disordered" evidence="5">
    <location>
        <begin position="200"/>
        <end position="231"/>
    </location>
</feature>
<keyword evidence="7" id="KW-1185">Reference proteome</keyword>
<proteinExistence type="predicted"/>
<sequence length="634" mass="70545">MTGQVAGRKKVNRANKAKNVSGNINDVRVQKSKVVKGGEKKGQGVSEIPVRKKKRTGRSGSIADVEREIEENAVTKGLPSEEKVEKPPQKRKRGADGEIVKAFLLSPKKDFSKLRPRTLVPSFRKIDLNDSDFQRIVGKRVKVYWPQPRRWYAGHIESFDKEKKLHNIFYDDGEKEILDLRKERFELEVMSHEGFHLSSKLGKKKKSSDGGEVSKDMKKRSSLNLGGVEGENNATINKTQVSRAAKKVDLNESDFERIVGKRVKVYWPVPRRWYAGCIKSFDKLKKLHRVCYDDGEEEFLELGRERFELEVMSHEGFHRSSKLGLNLKKKKMSSDGGVVSEEMKKNGPLNVGDIKANNALINENQVSRAAKNGGFQLHEGDITEEKTEDIAINIEVDVCPENIKDQKMGDVVIHVDESKSVNFGDGLGGSDPVKDYAELNIKVALKTSKRASKLRAEKSSKDEKAGNLCTNGELDVLSECVEETANGGCDEKPGVVIGSCNETKCISSEVSKKSKDEQQDNSFTGVTKQDNYEAPEEENQILLKSEEARIEVVEKNGGKENISAGVSTIVLLSDDESDDGGPLNLGTQKMVLNGESNEKSFVSQPSIDDQTGERECFSNVETLKIPIKGEARNK</sequence>
<dbReference type="GO" id="GO:0005634">
    <property type="term" value="C:nucleus"/>
    <property type="evidence" value="ECO:0007669"/>
    <property type="project" value="UniProtKB-SubCell"/>
</dbReference>
<comment type="subcellular location">
    <subcellularLocation>
        <location evidence="1">Nucleus</location>
    </subcellularLocation>
</comment>
<organism evidence="6 7">
    <name type="scientific">Coptis chinensis</name>
    <dbReference type="NCBI Taxonomy" id="261450"/>
    <lineage>
        <taxon>Eukaryota</taxon>
        <taxon>Viridiplantae</taxon>
        <taxon>Streptophyta</taxon>
        <taxon>Embryophyta</taxon>
        <taxon>Tracheophyta</taxon>
        <taxon>Spermatophyta</taxon>
        <taxon>Magnoliopsida</taxon>
        <taxon>Ranunculales</taxon>
        <taxon>Ranunculaceae</taxon>
        <taxon>Coptidoideae</taxon>
        <taxon>Coptis</taxon>
    </lineage>
</organism>
<keyword evidence="3" id="KW-0234">DNA repair</keyword>
<dbReference type="GO" id="GO:0000785">
    <property type="term" value="C:chromatin"/>
    <property type="evidence" value="ECO:0007669"/>
    <property type="project" value="TreeGrafter"/>
</dbReference>
<dbReference type="PANTHER" id="PTHR12663:SF24">
    <property type="entry name" value="TUDOR DOMAIN-CONTAINING PROTEIN"/>
    <property type="match status" value="1"/>
</dbReference>
<evidence type="ECO:0000256" key="5">
    <source>
        <dbReference type="SAM" id="MobiDB-lite"/>
    </source>
</evidence>
<dbReference type="PANTHER" id="PTHR12663">
    <property type="entry name" value="ANDROGEN INDUCED INHIBITOR OF PROLIFERATION AS3 / PDS5-RELATED"/>
    <property type="match status" value="1"/>
</dbReference>
<feature type="compositionally biased region" description="Basic and acidic residues" evidence="5">
    <location>
        <begin position="207"/>
        <end position="216"/>
    </location>
</feature>
<evidence type="ECO:0000256" key="3">
    <source>
        <dbReference type="ARBA" id="ARBA00023204"/>
    </source>
</evidence>
<dbReference type="CDD" id="cd20404">
    <property type="entry name" value="Tudor_Agenet_AtEML-like"/>
    <property type="match status" value="2"/>
</dbReference>
<feature type="region of interest" description="Disordered" evidence="5">
    <location>
        <begin position="509"/>
        <end position="528"/>
    </location>
</feature>
<protein>
    <submittedName>
        <fullName evidence="6">Uncharacterized protein</fullName>
    </submittedName>
</protein>
<dbReference type="SUPFAM" id="SSF63748">
    <property type="entry name" value="Tudor/PWWP/MBT"/>
    <property type="match status" value="2"/>
</dbReference>
<dbReference type="GO" id="GO:0007064">
    <property type="term" value="P:mitotic sister chromatid cohesion"/>
    <property type="evidence" value="ECO:0007669"/>
    <property type="project" value="InterPro"/>
</dbReference>
<name>A0A835HBL7_9MAGN</name>
<dbReference type="AlphaFoldDB" id="A0A835HBL7"/>
<gene>
    <name evidence="6" type="ORF">IFM89_006982</name>
</gene>
<evidence type="ECO:0000256" key="4">
    <source>
        <dbReference type="ARBA" id="ARBA00023242"/>
    </source>
</evidence>
<evidence type="ECO:0000256" key="1">
    <source>
        <dbReference type="ARBA" id="ARBA00004123"/>
    </source>
</evidence>
<feature type="compositionally biased region" description="Basic residues" evidence="5">
    <location>
        <begin position="7"/>
        <end position="16"/>
    </location>
</feature>
<dbReference type="InterPro" id="IPR039776">
    <property type="entry name" value="Pds5"/>
</dbReference>
<dbReference type="EMBL" id="JADFTS010000007">
    <property type="protein sequence ID" value="KAF9596055.1"/>
    <property type="molecule type" value="Genomic_DNA"/>
</dbReference>
<keyword evidence="2" id="KW-0227">DNA damage</keyword>
<feature type="region of interest" description="Disordered" evidence="5">
    <location>
        <begin position="1"/>
        <end position="95"/>
    </location>
</feature>
<dbReference type="GO" id="GO:0006281">
    <property type="term" value="P:DNA repair"/>
    <property type="evidence" value="ECO:0007669"/>
    <property type="project" value="UniProtKB-KW"/>
</dbReference>
<dbReference type="OrthoDB" id="200660at2759"/>
<feature type="compositionally biased region" description="Basic and acidic residues" evidence="5">
    <location>
        <begin position="79"/>
        <end position="95"/>
    </location>
</feature>
<comment type="caution">
    <text evidence="6">The sequence shown here is derived from an EMBL/GenBank/DDBJ whole genome shotgun (WGS) entry which is preliminary data.</text>
</comment>
<evidence type="ECO:0000256" key="2">
    <source>
        <dbReference type="ARBA" id="ARBA00022763"/>
    </source>
</evidence>
<reference evidence="6 7" key="1">
    <citation type="submission" date="2020-10" db="EMBL/GenBank/DDBJ databases">
        <title>The Coptis chinensis genome and diversification of protoberbering-type alkaloids.</title>
        <authorList>
            <person name="Wang B."/>
            <person name="Shu S."/>
            <person name="Song C."/>
            <person name="Liu Y."/>
        </authorList>
    </citation>
    <scope>NUCLEOTIDE SEQUENCE [LARGE SCALE GENOMIC DNA]</scope>
    <source>
        <strain evidence="6">HL-2020</strain>
        <tissue evidence="6">Leaf</tissue>
    </source>
</reference>
<evidence type="ECO:0000313" key="6">
    <source>
        <dbReference type="EMBL" id="KAF9596055.1"/>
    </source>
</evidence>
<accession>A0A835HBL7</accession>
<dbReference type="Gene3D" id="2.30.30.140">
    <property type="match status" value="2"/>
</dbReference>
<dbReference type="Proteomes" id="UP000631114">
    <property type="component" value="Unassembled WGS sequence"/>
</dbReference>
<keyword evidence="4" id="KW-0539">Nucleus</keyword>
<evidence type="ECO:0000313" key="7">
    <source>
        <dbReference type="Proteomes" id="UP000631114"/>
    </source>
</evidence>